<dbReference type="Gramene" id="CDP06718">
    <property type="protein sequence ID" value="CDP06718"/>
    <property type="gene ID" value="GSCOC_T00023658001"/>
</dbReference>
<dbReference type="OrthoDB" id="1932094at2759"/>
<proteinExistence type="predicted"/>
<protein>
    <submittedName>
        <fullName evidence="3">Uncharacterized protein</fullName>
    </submittedName>
</protein>
<gene>
    <name evidence="3" type="ORF">GSCOC_T00023658001</name>
</gene>
<dbReference type="InParanoid" id="A0A068UGI6"/>
<keyword evidence="2" id="KW-0732">Signal</keyword>
<dbReference type="Proteomes" id="UP000295252">
    <property type="component" value="Chromosome VIII"/>
</dbReference>
<dbReference type="AlphaFoldDB" id="A0A068UGI6"/>
<organism evidence="3 4">
    <name type="scientific">Coffea canephora</name>
    <name type="common">Robusta coffee</name>
    <dbReference type="NCBI Taxonomy" id="49390"/>
    <lineage>
        <taxon>Eukaryota</taxon>
        <taxon>Viridiplantae</taxon>
        <taxon>Streptophyta</taxon>
        <taxon>Embryophyta</taxon>
        <taxon>Tracheophyta</taxon>
        <taxon>Spermatophyta</taxon>
        <taxon>Magnoliopsida</taxon>
        <taxon>eudicotyledons</taxon>
        <taxon>Gunneridae</taxon>
        <taxon>Pentapetalae</taxon>
        <taxon>asterids</taxon>
        <taxon>lamiids</taxon>
        <taxon>Gentianales</taxon>
        <taxon>Rubiaceae</taxon>
        <taxon>Ixoroideae</taxon>
        <taxon>Gardenieae complex</taxon>
        <taxon>Bertiereae - Coffeeae clade</taxon>
        <taxon>Coffeeae</taxon>
        <taxon>Coffea</taxon>
    </lineage>
</organism>
<feature type="signal peptide" evidence="2">
    <location>
        <begin position="1"/>
        <end position="23"/>
    </location>
</feature>
<dbReference type="PhylomeDB" id="A0A068UGI6"/>
<accession>A0A068UGI6</accession>
<evidence type="ECO:0000313" key="4">
    <source>
        <dbReference type="Proteomes" id="UP000295252"/>
    </source>
</evidence>
<dbReference type="EMBL" id="HG739106">
    <property type="protein sequence ID" value="CDP06718.1"/>
    <property type="molecule type" value="Genomic_DNA"/>
</dbReference>
<keyword evidence="4" id="KW-1185">Reference proteome</keyword>
<name>A0A068UGI6_COFCA</name>
<dbReference type="FunCoup" id="A0A068UGI6">
    <property type="interactions" value="5"/>
</dbReference>
<dbReference type="OMA" id="WIHRETD"/>
<evidence type="ECO:0000313" key="3">
    <source>
        <dbReference type="EMBL" id="CDP06718.1"/>
    </source>
</evidence>
<reference evidence="4" key="1">
    <citation type="journal article" date="2014" name="Science">
        <title>The coffee genome provides insight into the convergent evolution of caffeine biosynthesis.</title>
        <authorList>
            <person name="Denoeud F."/>
            <person name="Carretero-Paulet L."/>
            <person name="Dereeper A."/>
            <person name="Droc G."/>
            <person name="Guyot R."/>
            <person name="Pietrella M."/>
            <person name="Zheng C."/>
            <person name="Alberti A."/>
            <person name="Anthony F."/>
            <person name="Aprea G."/>
            <person name="Aury J.M."/>
            <person name="Bento P."/>
            <person name="Bernard M."/>
            <person name="Bocs S."/>
            <person name="Campa C."/>
            <person name="Cenci A."/>
            <person name="Combes M.C."/>
            <person name="Crouzillat D."/>
            <person name="Da Silva C."/>
            <person name="Daddiego L."/>
            <person name="De Bellis F."/>
            <person name="Dussert S."/>
            <person name="Garsmeur O."/>
            <person name="Gayraud T."/>
            <person name="Guignon V."/>
            <person name="Jahn K."/>
            <person name="Jamilloux V."/>
            <person name="Joet T."/>
            <person name="Labadie K."/>
            <person name="Lan T."/>
            <person name="Leclercq J."/>
            <person name="Lepelley M."/>
            <person name="Leroy T."/>
            <person name="Li L.T."/>
            <person name="Librado P."/>
            <person name="Lopez L."/>
            <person name="Munoz A."/>
            <person name="Noel B."/>
            <person name="Pallavicini A."/>
            <person name="Perrotta G."/>
            <person name="Poncet V."/>
            <person name="Pot D."/>
            <person name="Priyono X."/>
            <person name="Rigoreau M."/>
            <person name="Rouard M."/>
            <person name="Rozas J."/>
            <person name="Tranchant-Dubreuil C."/>
            <person name="VanBuren R."/>
            <person name="Zhang Q."/>
            <person name="Andrade A.C."/>
            <person name="Argout X."/>
            <person name="Bertrand B."/>
            <person name="de Kochko A."/>
            <person name="Graziosi G."/>
            <person name="Henry R.J."/>
            <person name="Jayarama X."/>
            <person name="Ming R."/>
            <person name="Nagai C."/>
            <person name="Rounsley S."/>
            <person name="Sankoff D."/>
            <person name="Giuliano G."/>
            <person name="Albert V.A."/>
            <person name="Wincker P."/>
            <person name="Lashermes P."/>
        </authorList>
    </citation>
    <scope>NUCLEOTIDE SEQUENCE [LARGE SCALE GENOMIC DNA]</scope>
    <source>
        <strain evidence="4">cv. DH200-94</strain>
    </source>
</reference>
<feature type="region of interest" description="Disordered" evidence="1">
    <location>
        <begin position="44"/>
        <end position="87"/>
    </location>
</feature>
<feature type="chain" id="PRO_5001657647" evidence="2">
    <location>
        <begin position="24"/>
        <end position="87"/>
    </location>
</feature>
<sequence length="87" mass="9911">MEFRPCIAAAGFLLFLLLTPCLSRGMQKKELDIYEIDYRGPETHSYLPPPNRSNGRHNIHHQNVNAHGKSKDFRVVRSGGKGKKIHD</sequence>
<evidence type="ECO:0000256" key="2">
    <source>
        <dbReference type="SAM" id="SignalP"/>
    </source>
</evidence>
<evidence type="ECO:0000256" key="1">
    <source>
        <dbReference type="SAM" id="MobiDB-lite"/>
    </source>
</evidence>